<feature type="chain" id="PRO_5043598794" description="Lipoprotein" evidence="1">
    <location>
        <begin position="20"/>
        <end position="120"/>
    </location>
</feature>
<dbReference type="Proteomes" id="UP000033658">
    <property type="component" value="Unassembled WGS sequence"/>
</dbReference>
<gene>
    <name evidence="2" type="ORF">TZ86_01488</name>
</gene>
<organism evidence="2 3">
    <name type="scientific">Streptococcus gordonii</name>
    <dbReference type="NCBI Taxonomy" id="1302"/>
    <lineage>
        <taxon>Bacteria</taxon>
        <taxon>Bacillati</taxon>
        <taxon>Bacillota</taxon>
        <taxon>Bacilli</taxon>
        <taxon>Lactobacillales</taxon>
        <taxon>Streptococcaceae</taxon>
        <taxon>Streptococcus</taxon>
    </lineage>
</organism>
<dbReference type="EMBL" id="JYGL01000001">
    <property type="protein sequence ID" value="KJQ59617.1"/>
    <property type="molecule type" value="Genomic_DNA"/>
</dbReference>
<evidence type="ECO:0008006" key="4">
    <source>
        <dbReference type="Google" id="ProtNLM"/>
    </source>
</evidence>
<keyword evidence="1" id="KW-0732">Signal</keyword>
<accession>A0AAW3H928</accession>
<dbReference type="RefSeq" id="WP_045504691.1">
    <property type="nucleotide sequence ID" value="NZ_JYGL01000001.1"/>
</dbReference>
<dbReference type="PROSITE" id="PS51257">
    <property type="entry name" value="PROKAR_LIPOPROTEIN"/>
    <property type="match status" value="1"/>
</dbReference>
<sequence>MRRLIGILLLLLSVITSTACSKSNQQSLDGEYYWISSERNEMAFTIKGDKGSIKHGEADSFNINKQNNTIELTGQNIANRTESYSFKNGVFSVNINGMKHEYYLKGSNAYNNALKKYSHK</sequence>
<dbReference type="AlphaFoldDB" id="A0AAW3H928"/>
<evidence type="ECO:0000313" key="2">
    <source>
        <dbReference type="EMBL" id="KJQ59617.1"/>
    </source>
</evidence>
<evidence type="ECO:0000256" key="1">
    <source>
        <dbReference type="SAM" id="SignalP"/>
    </source>
</evidence>
<feature type="signal peptide" evidence="1">
    <location>
        <begin position="1"/>
        <end position="19"/>
    </location>
</feature>
<protein>
    <recommendedName>
        <fullName evidence="4">Lipoprotein</fullName>
    </recommendedName>
</protein>
<proteinExistence type="predicted"/>
<name>A0AAW3H928_STRGN</name>
<reference evidence="2 3" key="1">
    <citation type="submission" date="2015-02" db="EMBL/GenBank/DDBJ databases">
        <title>Evolution of amylase-binding proteins of oral streptococcal species.</title>
        <authorList>
            <person name="Haase E.M."/>
        </authorList>
    </citation>
    <scope>NUCLEOTIDE SEQUENCE [LARGE SCALE GENOMIC DNA]</scope>
    <source>
        <strain evidence="2 3">G9B</strain>
    </source>
</reference>
<comment type="caution">
    <text evidence="2">The sequence shown here is derived from an EMBL/GenBank/DDBJ whole genome shotgun (WGS) entry which is preliminary data.</text>
</comment>
<evidence type="ECO:0000313" key="3">
    <source>
        <dbReference type="Proteomes" id="UP000033658"/>
    </source>
</evidence>